<sequence>MDGGGLDWAPKGLLPQVPLSSGPEAGAYAERMGRIAPIRLSLAQDVDAPFPLVHVCVTALVLVSRRCWWIGSRSASSAGSVGRRAGQSVRNGERWETAVDAKRETIRLQTASINSDFAELARLGPIVVGRHLSH</sequence>
<accession>A0A022VMR7</accession>
<dbReference type="EMBL" id="KK207947">
    <property type="protein sequence ID" value="EZF47271.1"/>
    <property type="molecule type" value="Genomic_DNA"/>
</dbReference>
<gene>
    <name evidence="1" type="ORF">H103_08848</name>
</gene>
<organism evidence="1">
    <name type="scientific">Trichophyton rubrum CBS 288.86</name>
    <dbReference type="NCBI Taxonomy" id="1215330"/>
    <lineage>
        <taxon>Eukaryota</taxon>
        <taxon>Fungi</taxon>
        <taxon>Dikarya</taxon>
        <taxon>Ascomycota</taxon>
        <taxon>Pezizomycotina</taxon>
        <taxon>Eurotiomycetes</taxon>
        <taxon>Eurotiomycetidae</taxon>
        <taxon>Onygenales</taxon>
        <taxon>Arthrodermataceae</taxon>
        <taxon>Trichophyton</taxon>
    </lineage>
</organism>
<dbReference type="HOGENOM" id="CLU_156754_0_0_1"/>
<name>A0A022VMR7_TRIRU</name>
<dbReference type="Proteomes" id="UP000023758">
    <property type="component" value="Unassembled WGS sequence"/>
</dbReference>
<evidence type="ECO:0000313" key="1">
    <source>
        <dbReference type="EMBL" id="EZF47271.1"/>
    </source>
</evidence>
<dbReference type="AlphaFoldDB" id="A0A022VMR7"/>
<reference evidence="1" key="1">
    <citation type="submission" date="2014-02" db="EMBL/GenBank/DDBJ databases">
        <title>The Genome Sequence of Trichophyton rubrum (morphotype fischeri) CBS 288.86.</title>
        <authorList>
            <consortium name="The Broad Institute Genomics Platform"/>
            <person name="Cuomo C.A."/>
            <person name="White T.C."/>
            <person name="Graser Y."/>
            <person name="Martinez-Rossi N."/>
            <person name="Heitman J."/>
            <person name="Young S.K."/>
            <person name="Zeng Q."/>
            <person name="Gargeya S."/>
            <person name="Abouelleil A."/>
            <person name="Alvarado L."/>
            <person name="Chapman S.B."/>
            <person name="Gainer-Dewar J."/>
            <person name="Goldberg J."/>
            <person name="Griggs A."/>
            <person name="Gujja S."/>
            <person name="Hansen M."/>
            <person name="Howarth C."/>
            <person name="Imamovic A."/>
            <person name="Larimer J."/>
            <person name="Martinez D."/>
            <person name="Murphy C."/>
            <person name="Pearson M.D."/>
            <person name="Persinoti G."/>
            <person name="Poon T."/>
            <person name="Priest M."/>
            <person name="Roberts A.D."/>
            <person name="Saif S."/>
            <person name="Shea T.D."/>
            <person name="Sykes S.N."/>
            <person name="Wortman J."/>
            <person name="Nusbaum C."/>
            <person name="Birren B."/>
        </authorList>
    </citation>
    <scope>NUCLEOTIDE SEQUENCE [LARGE SCALE GENOMIC DNA]</scope>
    <source>
        <strain evidence="1">CBS 288.86</strain>
    </source>
</reference>
<proteinExistence type="predicted"/>
<protein>
    <submittedName>
        <fullName evidence="1">Uncharacterized protein</fullName>
    </submittedName>
</protein>